<evidence type="ECO:0000256" key="2">
    <source>
        <dbReference type="ARBA" id="ARBA00007430"/>
    </source>
</evidence>
<feature type="transmembrane region" description="Helical" evidence="7">
    <location>
        <begin position="188"/>
        <end position="204"/>
    </location>
</feature>
<evidence type="ECO:0000256" key="4">
    <source>
        <dbReference type="ARBA" id="ARBA00022692"/>
    </source>
</evidence>
<dbReference type="PANTHER" id="PTHR30250:SF10">
    <property type="entry name" value="LIPOPOLYSACCHARIDE BIOSYNTHESIS PROTEIN WZXC"/>
    <property type="match status" value="1"/>
</dbReference>
<feature type="transmembrane region" description="Helical" evidence="7">
    <location>
        <begin position="301"/>
        <end position="323"/>
    </location>
</feature>
<gene>
    <name evidence="8" type="ORF">WDZ17_05265</name>
</gene>
<dbReference type="PANTHER" id="PTHR30250">
    <property type="entry name" value="PST FAMILY PREDICTED COLANIC ACID TRANSPORTER"/>
    <property type="match status" value="1"/>
</dbReference>
<keyword evidence="5 7" id="KW-1133">Transmembrane helix</keyword>
<comment type="caution">
    <text evidence="8">The sequence shown here is derived from an EMBL/GenBank/DDBJ whole genome shotgun (WGS) entry which is preliminary data.</text>
</comment>
<dbReference type="RefSeq" id="WP_339574085.1">
    <property type="nucleotide sequence ID" value="NZ_JBBIAA010000003.1"/>
</dbReference>
<evidence type="ECO:0000313" key="8">
    <source>
        <dbReference type="EMBL" id="MEJ5944701.1"/>
    </source>
</evidence>
<accession>A0ABU8RI72</accession>
<evidence type="ECO:0000256" key="7">
    <source>
        <dbReference type="SAM" id="Phobius"/>
    </source>
</evidence>
<proteinExistence type="inferred from homology"/>
<feature type="transmembrane region" description="Helical" evidence="7">
    <location>
        <begin position="91"/>
        <end position="111"/>
    </location>
</feature>
<dbReference type="Proteomes" id="UP001387100">
    <property type="component" value="Unassembled WGS sequence"/>
</dbReference>
<feature type="transmembrane region" description="Helical" evidence="7">
    <location>
        <begin position="329"/>
        <end position="352"/>
    </location>
</feature>
<name>A0ABU8RI72_9ACTN</name>
<evidence type="ECO:0000256" key="5">
    <source>
        <dbReference type="ARBA" id="ARBA00022989"/>
    </source>
</evidence>
<evidence type="ECO:0000256" key="3">
    <source>
        <dbReference type="ARBA" id="ARBA00022475"/>
    </source>
</evidence>
<feature type="transmembrane region" description="Helical" evidence="7">
    <location>
        <begin position="364"/>
        <end position="387"/>
    </location>
</feature>
<keyword evidence="4 7" id="KW-0812">Transmembrane</keyword>
<feature type="transmembrane region" description="Helical" evidence="7">
    <location>
        <begin position="117"/>
        <end position="139"/>
    </location>
</feature>
<keyword evidence="9" id="KW-1185">Reference proteome</keyword>
<keyword evidence="6 7" id="KW-0472">Membrane</keyword>
<evidence type="ECO:0000256" key="1">
    <source>
        <dbReference type="ARBA" id="ARBA00004651"/>
    </source>
</evidence>
<feature type="transmembrane region" description="Helical" evidence="7">
    <location>
        <begin position="52"/>
        <end position="79"/>
    </location>
</feature>
<protein>
    <submittedName>
        <fullName evidence="8">Oligosaccharide flippase family protein</fullName>
    </submittedName>
</protein>
<dbReference type="Pfam" id="PF13440">
    <property type="entry name" value="Polysacc_synt_3"/>
    <property type="match status" value="1"/>
</dbReference>
<comment type="subcellular location">
    <subcellularLocation>
        <location evidence="1">Cell membrane</location>
        <topology evidence="1">Multi-pass membrane protein</topology>
    </subcellularLocation>
</comment>
<comment type="similarity">
    <text evidence="2">Belongs to the polysaccharide synthase family.</text>
</comment>
<evidence type="ECO:0000256" key="6">
    <source>
        <dbReference type="ARBA" id="ARBA00023136"/>
    </source>
</evidence>
<sequence length="511" mass="51812">MTASGAAEVGAARPHTAFRDAARWNLVGSAARQGITLSATFLLVVLLDPADFGAASVALAIVLLWQTAIQQGLLPVLVARPVLSQVELTSAHWLLVLCGLLATTTTALSAGQVATVAGAPVLAGVLHALSVFVLVESLAVPHEAVVRRAMDGRGLALRGLLAPSAGAATGVLAALLGAGVWALVGQQLVVSVTNLLVLVVRSGWRPTGLPRWRALRPLAPLAWRSSAGGLGQALDARADLLLVGLVLGPTSAGLYRLAGRLVDAAHDVTCRAVVTVSLAELGRTADVDLARRARDISERTAAVSAPALGLLAGSASAVTGLLGAEWRSAAPALSILCLSSLLMSTTSTLVPLLQRRGRLGRTSLLAWAGAGTGLAFFGGLTAVVGGLRPVEALAVVAAGRVLLQSGECVAAVVAVRRELSVRTRDLVSPLVLRHHLVALLVAGSAWGVAQLPPPGSPALLVVGASVAGGASCAGLLQLTDARARGALRARAAATLAPLRRRPEPAARPGRA</sequence>
<keyword evidence="3" id="KW-1003">Cell membrane</keyword>
<evidence type="ECO:0000313" key="9">
    <source>
        <dbReference type="Proteomes" id="UP001387100"/>
    </source>
</evidence>
<organism evidence="8 9">
    <name type="scientific">Pseudokineococcus basanitobsidens</name>
    <dbReference type="NCBI Taxonomy" id="1926649"/>
    <lineage>
        <taxon>Bacteria</taxon>
        <taxon>Bacillati</taxon>
        <taxon>Actinomycetota</taxon>
        <taxon>Actinomycetes</taxon>
        <taxon>Kineosporiales</taxon>
        <taxon>Kineosporiaceae</taxon>
        <taxon>Pseudokineococcus</taxon>
    </lineage>
</organism>
<dbReference type="EMBL" id="JBBIAA010000003">
    <property type="protein sequence ID" value="MEJ5944701.1"/>
    <property type="molecule type" value="Genomic_DNA"/>
</dbReference>
<dbReference type="InterPro" id="IPR050833">
    <property type="entry name" value="Poly_Biosynth_Transport"/>
</dbReference>
<reference evidence="8 9" key="1">
    <citation type="journal article" date="2017" name="Int. J. Syst. Evol. Microbiol.">
        <title>Pseudokineococcus basanitobsidens sp. nov., isolated from volcanic rock.</title>
        <authorList>
            <person name="Lee D.W."/>
            <person name="Park M.Y."/>
            <person name="Kim J.J."/>
            <person name="Kim B.S."/>
        </authorList>
    </citation>
    <scope>NUCLEOTIDE SEQUENCE [LARGE SCALE GENOMIC DNA]</scope>
    <source>
        <strain evidence="8 9">DSM 103726</strain>
    </source>
</reference>
<feature type="transmembrane region" description="Helical" evidence="7">
    <location>
        <begin position="160"/>
        <end position="182"/>
    </location>
</feature>